<dbReference type="PANTHER" id="PTHR31102">
    <property type="match status" value="1"/>
</dbReference>
<dbReference type="eggNOG" id="KOG3826">
    <property type="taxonomic scope" value="Eukaryota"/>
</dbReference>
<keyword evidence="2" id="KW-0472">Membrane</keyword>
<dbReference type="GeneID" id="27684699"/>
<feature type="transmembrane region" description="Helical" evidence="2">
    <location>
        <begin position="476"/>
        <end position="503"/>
    </location>
</feature>
<dbReference type="InParanoid" id="A0A0L0HR32"/>
<reference evidence="3 4" key="1">
    <citation type="submission" date="2009-08" db="EMBL/GenBank/DDBJ databases">
        <title>The Genome Sequence of Spizellomyces punctatus strain DAOM BR117.</title>
        <authorList>
            <consortium name="The Broad Institute Genome Sequencing Platform"/>
            <person name="Russ C."/>
            <person name="Cuomo C."/>
            <person name="Shea T."/>
            <person name="Young S.K."/>
            <person name="Zeng Q."/>
            <person name="Koehrsen M."/>
            <person name="Haas B."/>
            <person name="Borodovsky M."/>
            <person name="Guigo R."/>
            <person name="Alvarado L."/>
            <person name="Berlin A."/>
            <person name="Bochicchio J."/>
            <person name="Borenstein D."/>
            <person name="Chapman S."/>
            <person name="Chen Z."/>
            <person name="Engels R."/>
            <person name="Freedman E."/>
            <person name="Gellesch M."/>
            <person name="Goldberg J."/>
            <person name="Griggs A."/>
            <person name="Gujja S."/>
            <person name="Heiman D."/>
            <person name="Hepburn T."/>
            <person name="Howarth C."/>
            <person name="Jen D."/>
            <person name="Larson L."/>
            <person name="Lewis B."/>
            <person name="Mehta T."/>
            <person name="Park D."/>
            <person name="Pearson M."/>
            <person name="Roberts A."/>
            <person name="Saif S."/>
            <person name="Shenoy N."/>
            <person name="Sisk P."/>
            <person name="Stolte C."/>
            <person name="Sykes S."/>
            <person name="Thomson T."/>
            <person name="Walk T."/>
            <person name="White J."/>
            <person name="Yandava C."/>
            <person name="Burger G."/>
            <person name="Gray M.W."/>
            <person name="Holland P.W.H."/>
            <person name="King N."/>
            <person name="Lang F.B.F."/>
            <person name="Roger A.J."/>
            <person name="Ruiz-Trillo I."/>
            <person name="Lander E."/>
            <person name="Nusbaum C."/>
        </authorList>
    </citation>
    <scope>NUCLEOTIDE SEQUENCE [LARGE SCALE GENOMIC DNA]</scope>
    <source>
        <strain evidence="3 4">DAOM BR117</strain>
    </source>
</reference>
<evidence type="ECO:0000313" key="3">
    <source>
        <dbReference type="EMBL" id="KND03523.1"/>
    </source>
</evidence>
<name>A0A0L0HR32_SPIPD</name>
<dbReference type="OMA" id="WAIPTFA"/>
<feature type="transmembrane region" description="Helical" evidence="2">
    <location>
        <begin position="441"/>
        <end position="464"/>
    </location>
</feature>
<evidence type="ECO:0008006" key="5">
    <source>
        <dbReference type="Google" id="ProtNLM"/>
    </source>
</evidence>
<organism evidence="3 4">
    <name type="scientific">Spizellomyces punctatus (strain DAOM BR117)</name>
    <dbReference type="NCBI Taxonomy" id="645134"/>
    <lineage>
        <taxon>Eukaryota</taxon>
        <taxon>Fungi</taxon>
        <taxon>Fungi incertae sedis</taxon>
        <taxon>Chytridiomycota</taxon>
        <taxon>Chytridiomycota incertae sedis</taxon>
        <taxon>Chytridiomycetes</taxon>
        <taxon>Spizellomycetales</taxon>
        <taxon>Spizellomycetaceae</taxon>
        <taxon>Spizellomyces</taxon>
    </lineage>
</organism>
<feature type="transmembrane region" description="Helical" evidence="2">
    <location>
        <begin position="193"/>
        <end position="215"/>
    </location>
</feature>
<dbReference type="RefSeq" id="XP_016611562.1">
    <property type="nucleotide sequence ID" value="XM_016749329.1"/>
</dbReference>
<protein>
    <recommendedName>
        <fullName evidence="5">Cation/H+ exchanger domain-containing protein</fullName>
    </recommendedName>
</protein>
<feature type="transmembrane region" description="Helical" evidence="2">
    <location>
        <begin position="86"/>
        <end position="105"/>
    </location>
</feature>
<feature type="transmembrane region" description="Helical" evidence="2">
    <location>
        <begin position="165"/>
        <end position="186"/>
    </location>
</feature>
<dbReference type="STRING" id="645134.A0A0L0HR32"/>
<feature type="transmembrane region" description="Helical" evidence="2">
    <location>
        <begin position="324"/>
        <end position="341"/>
    </location>
</feature>
<dbReference type="PANTHER" id="PTHR31102:SF1">
    <property type="entry name" value="CATION_H+ EXCHANGER DOMAIN-CONTAINING PROTEIN"/>
    <property type="match status" value="1"/>
</dbReference>
<dbReference type="OrthoDB" id="2122361at2759"/>
<keyword evidence="4" id="KW-1185">Reference proteome</keyword>
<feature type="region of interest" description="Disordered" evidence="1">
    <location>
        <begin position="1"/>
        <end position="22"/>
    </location>
</feature>
<accession>A0A0L0HR32</accession>
<dbReference type="GO" id="GO:0098662">
    <property type="term" value="P:inorganic cation transmembrane transport"/>
    <property type="evidence" value="ECO:0007669"/>
    <property type="project" value="TreeGrafter"/>
</dbReference>
<feature type="transmembrane region" description="Helical" evidence="2">
    <location>
        <begin position="347"/>
        <end position="368"/>
    </location>
</feature>
<feature type="transmembrane region" description="Helical" evidence="2">
    <location>
        <begin position="408"/>
        <end position="429"/>
    </location>
</feature>
<feature type="transmembrane region" description="Helical" evidence="2">
    <location>
        <begin position="380"/>
        <end position="402"/>
    </location>
</feature>
<dbReference type="AlphaFoldDB" id="A0A0L0HR32"/>
<dbReference type="EMBL" id="KQ257451">
    <property type="protein sequence ID" value="KND03523.1"/>
    <property type="molecule type" value="Genomic_DNA"/>
</dbReference>
<evidence type="ECO:0000256" key="1">
    <source>
        <dbReference type="SAM" id="MobiDB-lite"/>
    </source>
</evidence>
<keyword evidence="2" id="KW-1133">Transmembrane helix</keyword>
<feature type="transmembrane region" description="Helical" evidence="2">
    <location>
        <begin position="257"/>
        <end position="283"/>
    </location>
</feature>
<feature type="transmembrane region" description="Helical" evidence="2">
    <location>
        <begin position="295"/>
        <end position="317"/>
    </location>
</feature>
<keyword evidence="2" id="KW-0812">Transmembrane</keyword>
<gene>
    <name evidence="3" type="ORF">SPPG_01004</name>
</gene>
<evidence type="ECO:0000313" key="4">
    <source>
        <dbReference type="Proteomes" id="UP000053201"/>
    </source>
</evidence>
<sequence>MPPRSASFNTTDHTQGLTPPRSASFTMLDQLGKKGEATMMAIPRDVRIKYPIRPAANAAEGVLKTAVMGDDGADERTRSFQIKAKLLAALTVLIIYVMFWSRLALAIPLPPSQILSLFLPVLLGGLVRPLTPYPLLAMLLTGLVLRNLLPNWVGNPPHQIAKAFFSFALSTVVSRAGLAISLSTFISHVRATLAVGVLPVIVEAGWLSILSHGVFGLPWEWAFILGTGVASVSPGVVVPLLLGLVDGGDARWKSNRTVRILLAATGVDVLIATTAFGVAVAVVEGVLEGRGIGRWWVVRGLLEVGMGVSVGAILGVLAWSLKKWIGRDVILFCLSTAWMMGAKAWRFPGAATCGTICAWAVAGNVWSKGDVERADKRLKTVWYCAEPFLFPVIGASISLASFDTPTLVLSLTCVACSICIKLSTAYVAARWGGLDKDEATFLSGVWTGKASVQAALSSTPLTLIQTYHLESEPDFAYAHIVFAGMVSAILIGAPIASGWVAMYRNNEGKQKEMAHATVIGDEVV</sequence>
<evidence type="ECO:0000256" key="2">
    <source>
        <dbReference type="SAM" id="Phobius"/>
    </source>
</evidence>
<feature type="transmembrane region" description="Helical" evidence="2">
    <location>
        <begin position="221"/>
        <end position="245"/>
    </location>
</feature>
<dbReference type="InterPro" id="IPR051843">
    <property type="entry name" value="CPA1_transporter"/>
</dbReference>
<dbReference type="VEuPathDB" id="FungiDB:SPPG_01004"/>
<dbReference type="Proteomes" id="UP000053201">
    <property type="component" value="Unassembled WGS sequence"/>
</dbReference>
<proteinExistence type="predicted"/>